<dbReference type="OrthoDB" id="3227562at2759"/>
<keyword evidence="3" id="KW-1185">Reference proteome</keyword>
<evidence type="ECO:0000313" key="3">
    <source>
        <dbReference type="Proteomes" id="UP000006352"/>
    </source>
</evidence>
<evidence type="ECO:0000313" key="2">
    <source>
        <dbReference type="EMBL" id="CCM05204.1"/>
    </source>
</evidence>
<dbReference type="RefSeq" id="XP_012184487.1">
    <property type="nucleotide sequence ID" value="XM_012329097.1"/>
</dbReference>
<evidence type="ECO:0000256" key="1">
    <source>
        <dbReference type="SAM" id="MobiDB-lite"/>
    </source>
</evidence>
<gene>
    <name evidence="2" type="ORF">FIBRA_07413</name>
</gene>
<sequence>MDTNEDQPMDTEVNPVDSTPHSEPMPSTSQAQFMQQTDEADSALTELDQDMRAIVATIPQARDPFRDIPVKVHIRRPERDNWTYLGRGIVSQEVQPGQSVRLVVRSVSSHKVLISFGEDVPLQAEKRGNFVVVATVVEGNRVISWSLNAQNNSETLRLLASIDLACHSRKPFVTDSQSLHRRRVARMIKDDRKRRHKRRKDQDAMVAAFARTGIESGPPEQLAVGEPAATQPQT</sequence>
<feature type="compositionally biased region" description="Polar residues" evidence="1">
    <location>
        <begin position="16"/>
        <end position="37"/>
    </location>
</feature>
<name>J4H4L6_9APHY</name>
<dbReference type="EMBL" id="HE797181">
    <property type="protein sequence ID" value="CCM05204.1"/>
    <property type="molecule type" value="Genomic_DNA"/>
</dbReference>
<feature type="region of interest" description="Disordered" evidence="1">
    <location>
        <begin position="210"/>
        <end position="234"/>
    </location>
</feature>
<dbReference type="Proteomes" id="UP000006352">
    <property type="component" value="Unassembled WGS sequence"/>
</dbReference>
<proteinExistence type="predicted"/>
<protein>
    <submittedName>
        <fullName evidence="2">Uncharacterized protein</fullName>
    </submittedName>
</protein>
<dbReference type="HOGENOM" id="CLU_079436_0_0_1"/>
<accession>J4H4L6</accession>
<organism evidence="2 3">
    <name type="scientific">Fibroporia radiculosa</name>
    <dbReference type="NCBI Taxonomy" id="599839"/>
    <lineage>
        <taxon>Eukaryota</taxon>
        <taxon>Fungi</taxon>
        <taxon>Dikarya</taxon>
        <taxon>Basidiomycota</taxon>
        <taxon>Agaricomycotina</taxon>
        <taxon>Agaricomycetes</taxon>
        <taxon>Polyporales</taxon>
        <taxon>Fibroporiaceae</taxon>
        <taxon>Fibroporia</taxon>
    </lineage>
</organism>
<dbReference type="AlphaFoldDB" id="J4H4L6"/>
<reference evidence="2 3" key="1">
    <citation type="journal article" date="2012" name="Appl. Environ. Microbiol.">
        <title>Short-read sequencing for genomic analysis of the brown rot fungus Fibroporia radiculosa.</title>
        <authorList>
            <person name="Tang J.D."/>
            <person name="Perkins A.D."/>
            <person name="Sonstegard T.S."/>
            <person name="Schroeder S.G."/>
            <person name="Burgess S.C."/>
            <person name="Diehl S.V."/>
        </authorList>
    </citation>
    <scope>NUCLEOTIDE SEQUENCE [LARGE SCALE GENOMIC DNA]</scope>
    <source>
        <strain evidence="2 3">TFFH 294</strain>
    </source>
</reference>
<dbReference type="InParanoid" id="J4H4L6"/>
<dbReference type="GeneID" id="24100115"/>
<dbReference type="STRING" id="599839.J4H4L6"/>
<feature type="region of interest" description="Disordered" evidence="1">
    <location>
        <begin position="1"/>
        <end position="39"/>
    </location>
</feature>